<feature type="region of interest" description="Disordered" evidence="1">
    <location>
        <begin position="148"/>
        <end position="172"/>
    </location>
</feature>
<dbReference type="EMBL" id="JBBWWQ010000005">
    <property type="protein sequence ID" value="KAK8947134.1"/>
    <property type="molecule type" value="Genomic_DNA"/>
</dbReference>
<comment type="caution">
    <text evidence="2">The sequence shown here is derived from an EMBL/GenBank/DDBJ whole genome shotgun (WGS) entry which is preliminary data.</text>
</comment>
<keyword evidence="3" id="KW-1185">Reference proteome</keyword>
<sequence length="299" mass="33002">MGVKEALLIHLEFRAFQSSGPLVYLVPLSLFGFGFTKKALSSSSPELKNTTGRTLPRAPSLCDLVEDRRPSLGFSSPLPALKLSAGRTPPKPRVFLLLTWPSLQYDPVASKMWPSAVNRHNNVPVSSACIPLEGDRSELVQGKKVDMKAHGSNSIHPRKDAFCGSDTQPSPTQTRLNVARKRRIHSQLTDRACLPIFSLLHEGRAVETWTCLPRRCHFITALPRRSFSFSPAPQGVNDSVESYPAATSFFSRRLSSLFFRASLCVRIGLSGVSGLFARTVKLAAKKMAVIRSVRQIKYV</sequence>
<proteinExistence type="predicted"/>
<name>A0AAP0G9Y1_9ASPA</name>
<protein>
    <submittedName>
        <fullName evidence="2">Uncharacterized protein</fullName>
    </submittedName>
</protein>
<evidence type="ECO:0000313" key="3">
    <source>
        <dbReference type="Proteomes" id="UP001418222"/>
    </source>
</evidence>
<dbReference type="AlphaFoldDB" id="A0AAP0G9Y1"/>
<reference evidence="2 3" key="1">
    <citation type="journal article" date="2022" name="Nat. Plants">
        <title>Genomes of leafy and leafless Platanthera orchids illuminate the evolution of mycoheterotrophy.</title>
        <authorList>
            <person name="Li M.H."/>
            <person name="Liu K.W."/>
            <person name="Li Z."/>
            <person name="Lu H.C."/>
            <person name="Ye Q.L."/>
            <person name="Zhang D."/>
            <person name="Wang J.Y."/>
            <person name="Li Y.F."/>
            <person name="Zhong Z.M."/>
            <person name="Liu X."/>
            <person name="Yu X."/>
            <person name="Liu D.K."/>
            <person name="Tu X.D."/>
            <person name="Liu B."/>
            <person name="Hao Y."/>
            <person name="Liao X.Y."/>
            <person name="Jiang Y.T."/>
            <person name="Sun W.H."/>
            <person name="Chen J."/>
            <person name="Chen Y.Q."/>
            <person name="Ai Y."/>
            <person name="Zhai J.W."/>
            <person name="Wu S.S."/>
            <person name="Zhou Z."/>
            <person name="Hsiao Y.Y."/>
            <person name="Wu W.L."/>
            <person name="Chen Y.Y."/>
            <person name="Lin Y.F."/>
            <person name="Hsu J.L."/>
            <person name="Li C.Y."/>
            <person name="Wang Z.W."/>
            <person name="Zhao X."/>
            <person name="Zhong W.Y."/>
            <person name="Ma X.K."/>
            <person name="Ma L."/>
            <person name="Huang J."/>
            <person name="Chen G.Z."/>
            <person name="Huang M.Z."/>
            <person name="Huang L."/>
            <person name="Peng D.H."/>
            <person name="Luo Y.B."/>
            <person name="Zou S.Q."/>
            <person name="Chen S.P."/>
            <person name="Lan S."/>
            <person name="Tsai W.C."/>
            <person name="Van de Peer Y."/>
            <person name="Liu Z.J."/>
        </authorList>
    </citation>
    <scope>NUCLEOTIDE SEQUENCE [LARGE SCALE GENOMIC DNA]</scope>
    <source>
        <strain evidence="2">Lor287</strain>
    </source>
</reference>
<evidence type="ECO:0000313" key="2">
    <source>
        <dbReference type="EMBL" id="KAK8947134.1"/>
    </source>
</evidence>
<dbReference type="Proteomes" id="UP001418222">
    <property type="component" value="Unassembled WGS sequence"/>
</dbReference>
<accession>A0AAP0G9Y1</accession>
<gene>
    <name evidence="2" type="ORF">KSP39_PZI007376</name>
</gene>
<organism evidence="2 3">
    <name type="scientific">Platanthera zijinensis</name>
    <dbReference type="NCBI Taxonomy" id="2320716"/>
    <lineage>
        <taxon>Eukaryota</taxon>
        <taxon>Viridiplantae</taxon>
        <taxon>Streptophyta</taxon>
        <taxon>Embryophyta</taxon>
        <taxon>Tracheophyta</taxon>
        <taxon>Spermatophyta</taxon>
        <taxon>Magnoliopsida</taxon>
        <taxon>Liliopsida</taxon>
        <taxon>Asparagales</taxon>
        <taxon>Orchidaceae</taxon>
        <taxon>Orchidoideae</taxon>
        <taxon>Orchideae</taxon>
        <taxon>Orchidinae</taxon>
        <taxon>Platanthera</taxon>
    </lineage>
</organism>
<evidence type="ECO:0000256" key="1">
    <source>
        <dbReference type="SAM" id="MobiDB-lite"/>
    </source>
</evidence>